<evidence type="ECO:0000256" key="4">
    <source>
        <dbReference type="ARBA" id="ARBA00022670"/>
    </source>
</evidence>
<dbReference type="InterPro" id="IPR033121">
    <property type="entry name" value="PEPTIDASE_A1"/>
</dbReference>
<keyword evidence="9 11" id="KW-1015">Disulfide bond</keyword>
<feature type="domain" description="Peptidase A1" evidence="14">
    <location>
        <begin position="89"/>
        <end position="400"/>
    </location>
</feature>
<dbReference type="GO" id="GO:0004190">
    <property type="term" value="F:aspartic-type endopeptidase activity"/>
    <property type="evidence" value="ECO:0007669"/>
    <property type="project" value="UniProtKB-KW"/>
</dbReference>
<evidence type="ECO:0000256" key="7">
    <source>
        <dbReference type="ARBA" id="ARBA00022801"/>
    </source>
</evidence>
<feature type="chain" id="PRO_5012214931" description="rhizopuspepsin" evidence="13">
    <location>
        <begin position="20"/>
        <end position="405"/>
    </location>
</feature>
<dbReference type="FunCoup" id="A0A1Y2GGC6">
    <property type="interactions" value="56"/>
</dbReference>
<feature type="disulfide bond" evidence="11">
    <location>
        <begin position="326"/>
        <end position="364"/>
    </location>
</feature>
<comment type="caution">
    <text evidence="15">The sequence shown here is derived from an EMBL/GenBank/DDBJ whole genome shotgun (WGS) entry which is preliminary data.</text>
</comment>
<evidence type="ECO:0000256" key="5">
    <source>
        <dbReference type="ARBA" id="ARBA00022729"/>
    </source>
</evidence>
<dbReference type="Pfam" id="PF00026">
    <property type="entry name" value="Asp"/>
    <property type="match status" value="1"/>
</dbReference>
<keyword evidence="4 12" id="KW-0645">Protease</keyword>
<evidence type="ECO:0000256" key="2">
    <source>
        <dbReference type="ARBA" id="ARBA00007447"/>
    </source>
</evidence>
<comment type="catalytic activity">
    <reaction evidence="1">
        <text>Hydrolysis of proteins with broad specificity similar to that of pepsin A, preferring hydrophobic residues at P1 and P1'. Clots milk and activates trypsinogen. Does not cleave 4-Gln-|-His-5, but does cleave 10-His-|-Leu-11 and 12-Val-|-Glu-13 in B chain of insulin.</text>
        <dbReference type="EC" id="3.4.23.21"/>
    </reaction>
</comment>
<feature type="disulfide bond" evidence="11">
    <location>
        <begin position="120"/>
        <end position="125"/>
    </location>
</feature>
<dbReference type="EMBL" id="MCFF01000035">
    <property type="protein sequence ID" value="ORZ09053.1"/>
    <property type="molecule type" value="Genomic_DNA"/>
</dbReference>
<dbReference type="PANTHER" id="PTHR47966">
    <property type="entry name" value="BETA-SITE APP-CLEAVING ENZYME, ISOFORM A-RELATED"/>
    <property type="match status" value="1"/>
</dbReference>
<evidence type="ECO:0000256" key="13">
    <source>
        <dbReference type="SAM" id="SignalP"/>
    </source>
</evidence>
<evidence type="ECO:0000256" key="10">
    <source>
        <dbReference type="PIRSR" id="PIRSR601461-1"/>
    </source>
</evidence>
<dbReference type="InterPro" id="IPR001969">
    <property type="entry name" value="Aspartic_peptidase_AS"/>
</dbReference>
<dbReference type="EC" id="3.4.23.21" evidence="3"/>
<evidence type="ECO:0000256" key="1">
    <source>
        <dbReference type="ARBA" id="ARBA00001130"/>
    </source>
</evidence>
<dbReference type="PROSITE" id="PS51767">
    <property type="entry name" value="PEPTIDASE_A1"/>
    <property type="match status" value="1"/>
</dbReference>
<feature type="active site" evidence="10">
    <location>
        <position position="107"/>
    </location>
</feature>
<evidence type="ECO:0000256" key="12">
    <source>
        <dbReference type="RuleBase" id="RU000454"/>
    </source>
</evidence>
<reference evidence="15 16" key="1">
    <citation type="submission" date="2016-07" db="EMBL/GenBank/DDBJ databases">
        <title>Pervasive Adenine N6-methylation of Active Genes in Fungi.</title>
        <authorList>
            <consortium name="DOE Joint Genome Institute"/>
            <person name="Mondo S.J."/>
            <person name="Dannebaum R.O."/>
            <person name="Kuo R.C."/>
            <person name="Labutti K."/>
            <person name="Haridas S."/>
            <person name="Kuo A."/>
            <person name="Salamov A."/>
            <person name="Ahrendt S.R."/>
            <person name="Lipzen A."/>
            <person name="Sullivan W."/>
            <person name="Andreopoulos W.B."/>
            <person name="Clum A."/>
            <person name="Lindquist E."/>
            <person name="Daum C."/>
            <person name="Ramamoorthy G.K."/>
            <person name="Gryganskyi A."/>
            <person name="Culley D."/>
            <person name="Magnuson J.K."/>
            <person name="James T.Y."/>
            <person name="O'Malley M.A."/>
            <person name="Stajich J.E."/>
            <person name="Spatafora J.W."/>
            <person name="Visel A."/>
            <person name="Grigoriev I.V."/>
        </authorList>
    </citation>
    <scope>NUCLEOTIDE SEQUENCE [LARGE SCALE GENOMIC DNA]</scope>
    <source>
        <strain evidence="15 16">NRRL 3116</strain>
    </source>
</reference>
<evidence type="ECO:0000259" key="14">
    <source>
        <dbReference type="PROSITE" id="PS51767"/>
    </source>
</evidence>
<dbReference type="GeneID" id="33564006"/>
<dbReference type="GO" id="GO:0006508">
    <property type="term" value="P:proteolysis"/>
    <property type="evidence" value="ECO:0007669"/>
    <property type="project" value="UniProtKB-KW"/>
</dbReference>
<evidence type="ECO:0000313" key="16">
    <source>
        <dbReference type="Proteomes" id="UP000193648"/>
    </source>
</evidence>
<keyword evidence="5 13" id="KW-0732">Signal</keyword>
<dbReference type="PRINTS" id="PR00792">
    <property type="entry name" value="PEPSIN"/>
</dbReference>
<dbReference type="PROSITE" id="PS00141">
    <property type="entry name" value="ASP_PROTEASE"/>
    <property type="match status" value="2"/>
</dbReference>
<feature type="active site" evidence="10">
    <location>
        <position position="291"/>
    </location>
</feature>
<dbReference type="SUPFAM" id="SSF50630">
    <property type="entry name" value="Acid proteases"/>
    <property type="match status" value="1"/>
</dbReference>
<evidence type="ECO:0000256" key="11">
    <source>
        <dbReference type="PIRSR" id="PIRSR601461-2"/>
    </source>
</evidence>
<gene>
    <name evidence="15" type="ORF">BCR41DRAFT_339508</name>
</gene>
<keyword evidence="7 12" id="KW-0378">Hydrolase</keyword>
<feature type="signal peptide" evidence="13">
    <location>
        <begin position="1"/>
        <end position="19"/>
    </location>
</feature>
<proteinExistence type="inferred from homology"/>
<evidence type="ECO:0000313" key="15">
    <source>
        <dbReference type="EMBL" id="ORZ09053.1"/>
    </source>
</evidence>
<organism evidence="15 16">
    <name type="scientific">Lobosporangium transversale</name>
    <dbReference type="NCBI Taxonomy" id="64571"/>
    <lineage>
        <taxon>Eukaryota</taxon>
        <taxon>Fungi</taxon>
        <taxon>Fungi incertae sedis</taxon>
        <taxon>Mucoromycota</taxon>
        <taxon>Mortierellomycotina</taxon>
        <taxon>Mortierellomycetes</taxon>
        <taxon>Mortierellales</taxon>
        <taxon>Mortierellaceae</taxon>
        <taxon>Lobosporangium</taxon>
    </lineage>
</organism>
<keyword evidence="6 12" id="KW-0064">Aspartyl protease</keyword>
<name>A0A1Y2GGC6_9FUNG</name>
<evidence type="ECO:0000256" key="6">
    <source>
        <dbReference type="ARBA" id="ARBA00022750"/>
    </source>
</evidence>
<evidence type="ECO:0000256" key="8">
    <source>
        <dbReference type="ARBA" id="ARBA00023145"/>
    </source>
</evidence>
<dbReference type="InterPro" id="IPR001461">
    <property type="entry name" value="Aspartic_peptidase_A1"/>
</dbReference>
<dbReference type="Proteomes" id="UP000193648">
    <property type="component" value="Unassembled WGS sequence"/>
</dbReference>
<accession>A0A1Y2GGC6</accession>
<dbReference type="AlphaFoldDB" id="A0A1Y2GGC6"/>
<evidence type="ECO:0000256" key="9">
    <source>
        <dbReference type="ARBA" id="ARBA00023157"/>
    </source>
</evidence>
<dbReference type="InParanoid" id="A0A1Y2GGC6"/>
<dbReference type="FunFam" id="2.40.70.10:FF:000115">
    <property type="entry name" value="Lysosomal aspartic protease"/>
    <property type="match status" value="1"/>
</dbReference>
<protein>
    <recommendedName>
        <fullName evidence="3">rhizopuspepsin</fullName>
        <ecNumber evidence="3">3.4.23.21</ecNumber>
    </recommendedName>
</protein>
<dbReference type="OrthoDB" id="2747330at2759"/>
<dbReference type="RefSeq" id="XP_021878680.1">
    <property type="nucleotide sequence ID" value="XM_022022162.1"/>
</dbReference>
<sequence>MKIASIISLAVAVLSLTNAAPIDRRPHSLFGPPAGSYKSHSVALTRNPRFKHNVPAQLAKLNSRFPGVVKVLASSGRVDVTNVENDLEYYGVVSVGTPPQEVKLDFDTGSSDIWFPAVNCTSAACKQHAQYDPSLSSTFQEDGRRWKITYGDQSSASGILGNDIVTVGGISVYQTIGLAQKQSSHFSSSISDGLFGLGFNTIETVPGVKTFLDNAIEAGLLEKPVISVFLPSVRRNGGVGGEYLFGDIDESKFLGELTYVPITKKGYWQIKVEDAGFNDDSIQQSSEGIVDTGTTLIIVSDKAANAIHSKIEGALKDPKNGWTVPCSLSSNTEDNITFTMSGTAFNVPIADLAFEDVGDGSGNCFSGIQGGQEGLWILGDVFIKNNYCVFDQGEARIGIAPLKYD</sequence>
<dbReference type="PANTHER" id="PTHR47966:SF1">
    <property type="entry name" value="ASPARTYL PROTEINASE"/>
    <property type="match status" value="1"/>
</dbReference>
<dbReference type="STRING" id="64571.A0A1Y2GGC6"/>
<dbReference type="Gene3D" id="2.40.70.10">
    <property type="entry name" value="Acid Proteases"/>
    <property type="match status" value="2"/>
</dbReference>
<keyword evidence="8" id="KW-0865">Zymogen</keyword>
<dbReference type="InterPro" id="IPR021109">
    <property type="entry name" value="Peptidase_aspartic_dom_sf"/>
</dbReference>
<comment type="similarity">
    <text evidence="2 12">Belongs to the peptidase A1 family.</text>
</comment>
<evidence type="ECO:0000256" key="3">
    <source>
        <dbReference type="ARBA" id="ARBA00013205"/>
    </source>
</evidence>
<keyword evidence="16" id="KW-1185">Reference proteome</keyword>